<feature type="region of interest" description="Disordered" evidence="1">
    <location>
        <begin position="270"/>
        <end position="289"/>
    </location>
</feature>
<dbReference type="EMBL" id="AM920416">
    <property type="protein sequence ID" value="CAP74094.1"/>
    <property type="molecule type" value="Genomic_DNA"/>
</dbReference>
<proteinExistence type="predicted"/>
<feature type="compositionally biased region" description="Basic and acidic residues" evidence="1">
    <location>
        <begin position="279"/>
        <end position="289"/>
    </location>
</feature>
<dbReference type="VEuPathDB" id="FungiDB:PCH_Pc01g00050"/>
<gene>
    <name evidence="2" type="ORF">Pc01g00050</name>
    <name evidence="2" type="ORF">PCH_Pc01g00050</name>
</gene>
<evidence type="ECO:0000313" key="2">
    <source>
        <dbReference type="EMBL" id="CAP74094.1"/>
    </source>
</evidence>
<dbReference type="AlphaFoldDB" id="B6GVP9"/>
<reference evidence="2 3" key="1">
    <citation type="journal article" date="2008" name="Nat. Biotechnol.">
        <title>Genome sequencing and analysis of the filamentous fungus Penicillium chrysogenum.</title>
        <authorList>
            <person name="van den Berg M.A."/>
            <person name="Albang R."/>
            <person name="Albermann K."/>
            <person name="Badger J.H."/>
            <person name="Daran J.-M."/>
            <person name="Driessen A.J.M."/>
            <person name="Garcia-Estrada C."/>
            <person name="Fedorova N.D."/>
            <person name="Harris D.M."/>
            <person name="Heijne W.H.M."/>
            <person name="Joardar V.S."/>
            <person name="Kiel J.A.K.W."/>
            <person name="Kovalchuk A."/>
            <person name="Martin J.F."/>
            <person name="Nierman W.C."/>
            <person name="Nijland J.G."/>
            <person name="Pronk J.T."/>
            <person name="Roubos J.A."/>
            <person name="van der Klei I.J."/>
            <person name="van Peij N.N.M.E."/>
            <person name="Veenhuis M."/>
            <person name="von Doehren H."/>
            <person name="Wagner C."/>
            <person name="Wortman J.R."/>
            <person name="Bovenberg R.A.L."/>
        </authorList>
    </citation>
    <scope>NUCLEOTIDE SEQUENCE [LARGE SCALE GENOMIC DNA]</scope>
    <source>
        <strain evidence="3">ATCC 28089 / DSM 1075 / NRRL 1951 / Wisconsin 54-1255</strain>
    </source>
</reference>
<organism evidence="2 3">
    <name type="scientific">Penicillium rubens (strain ATCC 28089 / DSM 1075 / NRRL 1951 / Wisconsin 54-1255)</name>
    <name type="common">Penicillium chrysogenum</name>
    <dbReference type="NCBI Taxonomy" id="500485"/>
    <lineage>
        <taxon>Eukaryota</taxon>
        <taxon>Fungi</taxon>
        <taxon>Dikarya</taxon>
        <taxon>Ascomycota</taxon>
        <taxon>Pezizomycotina</taxon>
        <taxon>Eurotiomycetes</taxon>
        <taxon>Eurotiomycetidae</taxon>
        <taxon>Eurotiales</taxon>
        <taxon>Aspergillaceae</taxon>
        <taxon>Penicillium</taxon>
        <taxon>Penicillium chrysogenum species complex</taxon>
    </lineage>
</organism>
<evidence type="ECO:0000256" key="1">
    <source>
        <dbReference type="SAM" id="MobiDB-lite"/>
    </source>
</evidence>
<accession>B6GVP9</accession>
<evidence type="ECO:0000313" key="3">
    <source>
        <dbReference type="Proteomes" id="UP000000724"/>
    </source>
</evidence>
<dbReference type="Proteomes" id="UP000000724">
    <property type="component" value="Contig Pc00c01"/>
</dbReference>
<protein>
    <submittedName>
        <fullName evidence="2">Uncharacterized protein</fullName>
    </submittedName>
</protein>
<sequence>MDFSFLKRQQLSSPIRSTDTAKDAIPITTIPTTLQIKPSLPEINLLDHQISMARGSTMALETTQPRLRESKTQPEMSISELKAERIQAQPSQLKSQKYHPIPSHLLLRIAQVLDVYERAETNQAEYTKLSSRHQKCLLWNRCLVDLDPKHPFLYQTPRNIQKVAYALDVTETADSVHPCVDYPFGIKFTNAEITYNVAATPKCRSRSDILGLSDLQSPTEALTSTTQGRAESIASRCSVEPQMIFQAAPHQMLLHLSGVCIRPGQSNWGLHANSTSDQKGTRDGLQDRI</sequence>
<keyword evidence="3" id="KW-1185">Reference proteome</keyword>
<name>B6GVP9_PENRW</name>
<dbReference type="HOGENOM" id="CLU_964914_0_0_1"/>